<organism evidence="10 11">
    <name type="scientific">SAR86 cluster bacterium</name>
    <dbReference type="NCBI Taxonomy" id="2030880"/>
    <lineage>
        <taxon>Bacteria</taxon>
        <taxon>Pseudomonadati</taxon>
        <taxon>Pseudomonadota</taxon>
        <taxon>Gammaproteobacteria</taxon>
        <taxon>SAR86 cluster</taxon>
    </lineage>
</organism>
<dbReference type="SMART" id="SM00387">
    <property type="entry name" value="HATPase_c"/>
    <property type="match status" value="1"/>
</dbReference>
<sequence length="992" mass="110501">MPIRLQLLLFGVIGNVLVAAIFIFSFGYRENIQEDSSNESLLTLYESAWYQTYNKSFDVMSKWLPVTGENASFWDPDSEIFLDEVASSNIFTNPLLDTISADRIGDAQYLIELFFEEDLDYGNLSYVMAYFPSGERIYCGGALDLLGVDPCSPAARPDFFSYLDSYLKDASTRPRQSIVKIRDSNDEQAATLNQALSFPVKVEGETLAIVSLGVDIRKGLEVFEDEFEVRTAINTESGLISLNDYYQQFGDTEDNLFDLENFNKLTDKAASYKETNGSRYSQKDTELGTSVTLLQLSSSLSADEAQLYVFKDERENILRAANVLNLTYIAAISFVIFIISLIAFITTRTFGGITKAIEVLEGLTKGDHTQEMPIRKGLLASERDEVGQLSTALKSYKSHLVEMESIRAEQAERRHERDEVIIEKMSALADQLDGSARTLILNDIKKMKDLADNSDRNSSEEASVELMLVAFSRMSDEVNGLIDARTGEMETARDEARDASDQKTKFFANMSHELRTPLNAILGYGEMLYEDCEDLGYDDLLPDLKKITSSGSHLLSLINNILDLSKIEAGKMELFITSFEIEHMIQTIKDVSEPLAAKNDNGFVINLDGAMGSMSQDETKLRQCLTNFLSNGFKFTKNGTVTLDVKSRLDGKIEFIDFAVIDTGAGMSAEGVAKVFEEYTQAERSTSANYGGTGLGLPISKKFAEMMGGDVVVTSEEGKGSVFTLSVPRECPEYNEDEVDSNVINLDADDNLVVLVDDDVAMHDLIKRTISKLNLTLIGATNSEKGMELIREVKPKLILLDVLMPGRDGWSLLKECKTDSELKDIPVIMISQLNQSNLAASLGANDYLTKPIDRTHFVNTIQRLLGTGGKDQKVLVIDDDKDVRELLSRLLKDAGYRPIDARDGKEGLERTKDEPALIILDLEMPRMDGFEFLDNYIKDVPEDKRAPVLVFSGKDLTDVQEDLLKERVVGLVKKDDVSMDNLSKMIQGIVKK</sequence>
<dbReference type="InterPro" id="IPR036097">
    <property type="entry name" value="HisK_dim/P_sf"/>
</dbReference>
<feature type="transmembrane region" description="Helical" evidence="7">
    <location>
        <begin position="326"/>
        <end position="345"/>
    </location>
</feature>
<dbReference type="EC" id="2.7.13.3" evidence="2"/>
<dbReference type="CDD" id="cd16922">
    <property type="entry name" value="HATPase_EvgS-ArcB-TorS-like"/>
    <property type="match status" value="1"/>
</dbReference>
<keyword evidence="7" id="KW-0812">Transmembrane</keyword>
<dbReference type="Pfam" id="PF00072">
    <property type="entry name" value="Response_reg"/>
    <property type="match status" value="2"/>
</dbReference>
<reference evidence="10 11" key="1">
    <citation type="journal article" date="2018" name="Microbiome">
        <title>Fine metagenomic profile of the Mediterranean stratified and mixed water columns revealed by assembly and recruitment.</title>
        <authorList>
            <person name="Haro-Moreno J.M."/>
            <person name="Lopez-Perez M."/>
            <person name="De La Torre J.R."/>
            <person name="Picazo A."/>
            <person name="Camacho A."/>
            <person name="Rodriguez-Valera F."/>
        </authorList>
    </citation>
    <scope>NUCLEOTIDE SEQUENCE [LARGE SCALE GENOMIC DNA]</scope>
    <source>
        <strain evidence="10">MED-G84</strain>
    </source>
</reference>
<evidence type="ECO:0000256" key="6">
    <source>
        <dbReference type="PROSITE-ProRule" id="PRU00169"/>
    </source>
</evidence>
<evidence type="ECO:0000259" key="8">
    <source>
        <dbReference type="PROSITE" id="PS50109"/>
    </source>
</evidence>
<dbReference type="PANTHER" id="PTHR43047">
    <property type="entry name" value="TWO-COMPONENT HISTIDINE PROTEIN KINASE"/>
    <property type="match status" value="1"/>
</dbReference>
<keyword evidence="3 6" id="KW-0597">Phosphoprotein</keyword>
<evidence type="ECO:0000256" key="7">
    <source>
        <dbReference type="SAM" id="Phobius"/>
    </source>
</evidence>
<keyword evidence="7" id="KW-1133">Transmembrane helix</keyword>
<dbReference type="GO" id="GO:0005886">
    <property type="term" value="C:plasma membrane"/>
    <property type="evidence" value="ECO:0007669"/>
    <property type="project" value="TreeGrafter"/>
</dbReference>
<comment type="caution">
    <text evidence="10">The sequence shown here is derived from an EMBL/GenBank/DDBJ whole genome shotgun (WGS) entry which is preliminary data.</text>
</comment>
<dbReference type="GO" id="GO:0000155">
    <property type="term" value="F:phosphorelay sensor kinase activity"/>
    <property type="evidence" value="ECO:0007669"/>
    <property type="project" value="InterPro"/>
</dbReference>
<evidence type="ECO:0000256" key="3">
    <source>
        <dbReference type="ARBA" id="ARBA00022553"/>
    </source>
</evidence>
<feature type="modified residue" description="4-aspartylphosphate" evidence="6">
    <location>
        <position position="801"/>
    </location>
</feature>
<dbReference type="Pfam" id="PF02518">
    <property type="entry name" value="HATPase_c"/>
    <property type="match status" value="1"/>
</dbReference>
<dbReference type="PROSITE" id="PS50110">
    <property type="entry name" value="RESPONSE_REGULATORY"/>
    <property type="match status" value="2"/>
</dbReference>
<keyword evidence="7" id="KW-0472">Membrane</keyword>
<keyword evidence="4" id="KW-0808">Transferase</keyword>
<dbReference type="Gene3D" id="6.10.340.10">
    <property type="match status" value="1"/>
</dbReference>
<keyword evidence="5" id="KW-0418">Kinase</keyword>
<dbReference type="SMART" id="SM00388">
    <property type="entry name" value="HisKA"/>
    <property type="match status" value="1"/>
</dbReference>
<dbReference type="InterPro" id="IPR036890">
    <property type="entry name" value="HATPase_C_sf"/>
</dbReference>
<evidence type="ECO:0000256" key="5">
    <source>
        <dbReference type="ARBA" id="ARBA00022777"/>
    </source>
</evidence>
<evidence type="ECO:0000256" key="1">
    <source>
        <dbReference type="ARBA" id="ARBA00000085"/>
    </source>
</evidence>
<dbReference type="SUPFAM" id="SSF52172">
    <property type="entry name" value="CheY-like"/>
    <property type="match status" value="2"/>
</dbReference>
<dbReference type="SMART" id="SM00448">
    <property type="entry name" value="REC"/>
    <property type="match status" value="2"/>
</dbReference>
<dbReference type="Proteomes" id="UP000253032">
    <property type="component" value="Unassembled WGS sequence"/>
</dbReference>
<feature type="modified residue" description="4-aspartylphosphate" evidence="6">
    <location>
        <position position="921"/>
    </location>
</feature>
<dbReference type="AlphaFoldDB" id="A0A368BQM6"/>
<dbReference type="InterPro" id="IPR001789">
    <property type="entry name" value="Sig_transdc_resp-reg_receiver"/>
</dbReference>
<dbReference type="GO" id="GO:0009927">
    <property type="term" value="F:histidine phosphotransfer kinase activity"/>
    <property type="evidence" value="ECO:0007669"/>
    <property type="project" value="TreeGrafter"/>
</dbReference>
<gene>
    <name evidence="10" type="ORF">DBW98_00055</name>
</gene>
<dbReference type="InterPro" id="IPR011006">
    <property type="entry name" value="CheY-like_superfamily"/>
</dbReference>
<dbReference type="InterPro" id="IPR003661">
    <property type="entry name" value="HisK_dim/P_dom"/>
</dbReference>
<feature type="domain" description="Response regulatory" evidence="9">
    <location>
        <begin position="873"/>
        <end position="990"/>
    </location>
</feature>
<dbReference type="SUPFAM" id="SSF47384">
    <property type="entry name" value="Homodimeric domain of signal transducing histidine kinase"/>
    <property type="match status" value="1"/>
</dbReference>
<accession>A0A368BQM6</accession>
<feature type="domain" description="Response regulatory" evidence="9">
    <location>
        <begin position="752"/>
        <end position="865"/>
    </location>
</feature>
<dbReference type="Pfam" id="PF00512">
    <property type="entry name" value="HisKA"/>
    <property type="match status" value="1"/>
</dbReference>
<dbReference type="InterPro" id="IPR003594">
    <property type="entry name" value="HATPase_dom"/>
</dbReference>
<dbReference type="InterPro" id="IPR004358">
    <property type="entry name" value="Sig_transdc_His_kin-like_C"/>
</dbReference>
<dbReference type="SUPFAM" id="SSF55874">
    <property type="entry name" value="ATPase domain of HSP90 chaperone/DNA topoisomerase II/histidine kinase"/>
    <property type="match status" value="1"/>
</dbReference>
<evidence type="ECO:0000256" key="2">
    <source>
        <dbReference type="ARBA" id="ARBA00012438"/>
    </source>
</evidence>
<evidence type="ECO:0000313" key="10">
    <source>
        <dbReference type="EMBL" id="RCL39629.1"/>
    </source>
</evidence>
<feature type="domain" description="Histidine kinase" evidence="8">
    <location>
        <begin position="509"/>
        <end position="731"/>
    </location>
</feature>
<dbReference type="Gene3D" id="1.10.287.130">
    <property type="match status" value="1"/>
</dbReference>
<dbReference type="EMBL" id="QOPC01000001">
    <property type="protein sequence ID" value="RCL39629.1"/>
    <property type="molecule type" value="Genomic_DNA"/>
</dbReference>
<dbReference type="Gene3D" id="3.40.50.2300">
    <property type="match status" value="2"/>
</dbReference>
<comment type="catalytic activity">
    <reaction evidence="1">
        <text>ATP + protein L-histidine = ADP + protein N-phospho-L-histidine.</text>
        <dbReference type="EC" id="2.7.13.3"/>
    </reaction>
</comment>
<dbReference type="PROSITE" id="PS50109">
    <property type="entry name" value="HIS_KIN"/>
    <property type="match status" value="1"/>
</dbReference>
<evidence type="ECO:0000259" key="9">
    <source>
        <dbReference type="PROSITE" id="PS50110"/>
    </source>
</evidence>
<evidence type="ECO:0000313" key="11">
    <source>
        <dbReference type="Proteomes" id="UP000253032"/>
    </source>
</evidence>
<dbReference type="InterPro" id="IPR005467">
    <property type="entry name" value="His_kinase_dom"/>
</dbReference>
<evidence type="ECO:0000256" key="4">
    <source>
        <dbReference type="ARBA" id="ARBA00022679"/>
    </source>
</evidence>
<protein>
    <recommendedName>
        <fullName evidence="2">histidine kinase</fullName>
        <ecNumber evidence="2">2.7.13.3</ecNumber>
    </recommendedName>
</protein>
<dbReference type="Gene3D" id="3.30.565.10">
    <property type="entry name" value="Histidine kinase-like ATPase, C-terminal domain"/>
    <property type="match status" value="1"/>
</dbReference>
<proteinExistence type="predicted"/>
<dbReference type="PANTHER" id="PTHR43047:SF72">
    <property type="entry name" value="OSMOSENSING HISTIDINE PROTEIN KINASE SLN1"/>
    <property type="match status" value="1"/>
</dbReference>
<dbReference type="CDD" id="cd00082">
    <property type="entry name" value="HisKA"/>
    <property type="match status" value="1"/>
</dbReference>
<dbReference type="PRINTS" id="PR00344">
    <property type="entry name" value="BCTRLSENSOR"/>
</dbReference>
<feature type="transmembrane region" description="Helical" evidence="7">
    <location>
        <begin position="7"/>
        <end position="28"/>
    </location>
</feature>
<name>A0A368BQM6_9GAMM</name>